<dbReference type="Proteomes" id="UP000034320">
    <property type="component" value="Unassembled WGS sequence"/>
</dbReference>
<organism evidence="1 2">
    <name type="scientific">Candidatus Gottesmanbacteria bacterium GW2011_GWA2_42_18</name>
    <dbReference type="NCBI Taxonomy" id="1618442"/>
    <lineage>
        <taxon>Bacteria</taxon>
        <taxon>Candidatus Gottesmaniibacteriota</taxon>
    </lineage>
</organism>
<accession>A0A0G1BKB3</accession>
<reference evidence="1 2" key="1">
    <citation type="journal article" date="2015" name="Nature">
        <title>rRNA introns, odd ribosomes, and small enigmatic genomes across a large radiation of phyla.</title>
        <authorList>
            <person name="Brown C.T."/>
            <person name="Hug L.A."/>
            <person name="Thomas B.C."/>
            <person name="Sharon I."/>
            <person name="Castelle C.J."/>
            <person name="Singh A."/>
            <person name="Wilkins M.J."/>
            <person name="Williams K.H."/>
            <person name="Banfield J.F."/>
        </authorList>
    </citation>
    <scope>NUCLEOTIDE SEQUENCE [LARGE SCALE GENOMIC DNA]</scope>
</reference>
<dbReference type="AlphaFoldDB" id="A0A0G1BKB3"/>
<protein>
    <submittedName>
        <fullName evidence="1">Uncharacterized protein</fullName>
    </submittedName>
</protein>
<sequence>MNINDVQPISTKQLRETMPSIKERLLAGESFYWIDRSKPIGMIKPLEPKRKAPMNANEYRQHIRKIAGGINSKKPLSPKELNRLLDKRYEEMLSGQ</sequence>
<dbReference type="EMBL" id="LCDD01000014">
    <property type="protein sequence ID" value="KKS46711.1"/>
    <property type="molecule type" value="Genomic_DNA"/>
</dbReference>
<evidence type="ECO:0000313" key="2">
    <source>
        <dbReference type="Proteomes" id="UP000034320"/>
    </source>
</evidence>
<gene>
    <name evidence="1" type="ORF">UV09_C0014G0031</name>
</gene>
<comment type="caution">
    <text evidence="1">The sequence shown here is derived from an EMBL/GenBank/DDBJ whole genome shotgun (WGS) entry which is preliminary data.</text>
</comment>
<evidence type="ECO:0000313" key="1">
    <source>
        <dbReference type="EMBL" id="KKS46711.1"/>
    </source>
</evidence>
<proteinExistence type="predicted"/>
<name>A0A0G1BKB3_9BACT</name>